<keyword evidence="2" id="KW-1185">Reference proteome</keyword>
<comment type="caution">
    <text evidence="1">The sequence shown here is derived from an EMBL/GenBank/DDBJ whole genome shotgun (WGS) entry which is preliminary data.</text>
</comment>
<sequence length="136" mass="15200">MAHNGLAKGRWAFFIFVCVVALLFAVSMPIIFLKKIPRSYPTWNWNIMLSIPAIILALFLLASSIVISVHIDNACLDFCALATVAAVFAFFLTLVFLLESLILFKKAVKDEKSRRESAIVNNMETQTDIETSTSQL</sequence>
<dbReference type="EMBL" id="CACRXK020008131">
    <property type="protein sequence ID" value="CAB4014051.1"/>
    <property type="molecule type" value="Genomic_DNA"/>
</dbReference>
<organism evidence="1 2">
    <name type="scientific">Paramuricea clavata</name>
    <name type="common">Red gorgonian</name>
    <name type="synonym">Violescent sea-whip</name>
    <dbReference type="NCBI Taxonomy" id="317549"/>
    <lineage>
        <taxon>Eukaryota</taxon>
        <taxon>Metazoa</taxon>
        <taxon>Cnidaria</taxon>
        <taxon>Anthozoa</taxon>
        <taxon>Octocorallia</taxon>
        <taxon>Malacalcyonacea</taxon>
        <taxon>Plexauridae</taxon>
        <taxon>Paramuricea</taxon>
    </lineage>
</organism>
<protein>
    <submittedName>
        <fullName evidence="1">Uncharacterized protein</fullName>
    </submittedName>
</protein>
<proteinExistence type="predicted"/>
<evidence type="ECO:0000313" key="1">
    <source>
        <dbReference type="EMBL" id="CAB4014051.1"/>
    </source>
</evidence>
<accession>A0A6S7JAB1</accession>
<dbReference type="AlphaFoldDB" id="A0A6S7JAB1"/>
<dbReference type="Proteomes" id="UP001152795">
    <property type="component" value="Unassembled WGS sequence"/>
</dbReference>
<gene>
    <name evidence="1" type="ORF">PACLA_8A010696</name>
</gene>
<evidence type="ECO:0000313" key="2">
    <source>
        <dbReference type="Proteomes" id="UP001152795"/>
    </source>
</evidence>
<dbReference type="OrthoDB" id="10503080at2759"/>
<reference evidence="1" key="1">
    <citation type="submission" date="2020-04" db="EMBL/GenBank/DDBJ databases">
        <authorList>
            <person name="Alioto T."/>
            <person name="Alioto T."/>
            <person name="Gomez Garrido J."/>
        </authorList>
    </citation>
    <scope>NUCLEOTIDE SEQUENCE</scope>
    <source>
        <strain evidence="1">A484AB</strain>
    </source>
</reference>
<name>A0A6S7JAB1_PARCT</name>